<keyword evidence="2" id="KW-0004">4Fe-4S</keyword>
<comment type="similarity">
    <text evidence="1">Belongs to the class-I fumarase family.</text>
</comment>
<dbReference type="EC" id="4.2.1.32" evidence="8"/>
<keyword evidence="3" id="KW-0479">Metal-binding</keyword>
<evidence type="ECO:0000259" key="7">
    <source>
        <dbReference type="Pfam" id="PF05681"/>
    </source>
</evidence>
<evidence type="ECO:0000256" key="6">
    <source>
        <dbReference type="ARBA" id="ARBA00023239"/>
    </source>
</evidence>
<name>A0A644T798_9ZZZZ</name>
<evidence type="ECO:0000256" key="1">
    <source>
        <dbReference type="ARBA" id="ARBA00008876"/>
    </source>
</evidence>
<keyword evidence="6 8" id="KW-0456">Lyase</keyword>
<keyword evidence="4" id="KW-0408">Iron</keyword>
<dbReference type="GO" id="GO:0046872">
    <property type="term" value="F:metal ion binding"/>
    <property type="evidence" value="ECO:0007669"/>
    <property type="project" value="UniProtKB-KW"/>
</dbReference>
<dbReference type="PANTHER" id="PTHR30389:SF17">
    <property type="entry name" value="L(+)-TARTRATE DEHYDRATASE SUBUNIT ALPHA-RELATED"/>
    <property type="match status" value="1"/>
</dbReference>
<organism evidence="8">
    <name type="scientific">bioreactor metagenome</name>
    <dbReference type="NCBI Taxonomy" id="1076179"/>
    <lineage>
        <taxon>unclassified sequences</taxon>
        <taxon>metagenomes</taxon>
        <taxon>ecological metagenomes</taxon>
    </lineage>
</organism>
<dbReference type="InterPro" id="IPR004646">
    <property type="entry name" value="Fe-S_hydro-lyase_TtdA-typ_cat"/>
</dbReference>
<dbReference type="PANTHER" id="PTHR30389">
    <property type="entry name" value="FUMARATE HYDRATASE-RELATED"/>
    <property type="match status" value="1"/>
</dbReference>
<accession>A0A644T798</accession>
<dbReference type="AlphaFoldDB" id="A0A644T798"/>
<sequence>MITKKQVEDTICQLYKKATIILPTDVKISLENALKIEEDKLPKLNIEAILKNIELAEERAIPMCQDTGLPIIFVKIGRVDFENDDLYNTIYNGILNGVQKATKKTPLRPNIVDPITRENSGNNTGQMIPQIDIELIDTDYIEFTILPKGFGSENNNALKMALPGEGLKGVEDFVVETVLKAGGKPCPPIVVGVGIGGTSDLALKTAKKALLRDLGEKNPDPVLENLERSLLKKINDSGIGPMGLGGKTTALGVKIKKISTHTAGLPIGVCIQCWAHRHATARLK</sequence>
<dbReference type="InterPro" id="IPR051208">
    <property type="entry name" value="Class-I_Fumarase/Tartrate_DH"/>
</dbReference>
<gene>
    <name evidence="8" type="primary">ttdA_3</name>
    <name evidence="8" type="ORF">SDC9_07368</name>
</gene>
<dbReference type="NCBIfam" id="TIGR00722">
    <property type="entry name" value="ttdA_fumA_fumB"/>
    <property type="match status" value="1"/>
</dbReference>
<evidence type="ECO:0000256" key="2">
    <source>
        <dbReference type="ARBA" id="ARBA00022485"/>
    </source>
</evidence>
<evidence type="ECO:0000256" key="3">
    <source>
        <dbReference type="ARBA" id="ARBA00022723"/>
    </source>
</evidence>
<proteinExistence type="inferred from homology"/>
<dbReference type="GO" id="GO:0051539">
    <property type="term" value="F:4 iron, 4 sulfur cluster binding"/>
    <property type="evidence" value="ECO:0007669"/>
    <property type="project" value="UniProtKB-KW"/>
</dbReference>
<evidence type="ECO:0000313" key="8">
    <source>
        <dbReference type="EMBL" id="MPL61781.1"/>
    </source>
</evidence>
<protein>
    <submittedName>
        <fullName evidence="8">L(+)-tartrate dehydratase subunit alpha</fullName>
        <ecNumber evidence="8">4.2.1.32</ecNumber>
    </submittedName>
</protein>
<comment type="caution">
    <text evidence="8">The sequence shown here is derived from an EMBL/GenBank/DDBJ whole genome shotgun (WGS) entry which is preliminary data.</text>
</comment>
<feature type="domain" description="Fe-S hydro-lyase tartrate dehydratase alpha-type catalytic" evidence="7">
    <location>
        <begin position="9"/>
        <end position="281"/>
    </location>
</feature>
<dbReference type="Pfam" id="PF05681">
    <property type="entry name" value="Fumerase"/>
    <property type="match status" value="1"/>
</dbReference>
<dbReference type="NCBIfam" id="NF004885">
    <property type="entry name" value="PRK06246.1"/>
    <property type="match status" value="1"/>
</dbReference>
<reference evidence="8" key="1">
    <citation type="submission" date="2019-08" db="EMBL/GenBank/DDBJ databases">
        <authorList>
            <person name="Kucharzyk K."/>
            <person name="Murdoch R.W."/>
            <person name="Higgins S."/>
            <person name="Loffler F."/>
        </authorList>
    </citation>
    <scope>NUCLEOTIDE SEQUENCE</scope>
</reference>
<evidence type="ECO:0000256" key="4">
    <source>
        <dbReference type="ARBA" id="ARBA00023004"/>
    </source>
</evidence>
<evidence type="ECO:0000256" key="5">
    <source>
        <dbReference type="ARBA" id="ARBA00023014"/>
    </source>
</evidence>
<keyword evidence="5" id="KW-0411">Iron-sulfur</keyword>
<dbReference type="EMBL" id="VSSQ01000016">
    <property type="protein sequence ID" value="MPL61781.1"/>
    <property type="molecule type" value="Genomic_DNA"/>
</dbReference>
<dbReference type="GO" id="GO:0008730">
    <property type="term" value="F:L(+)-tartrate dehydratase activity"/>
    <property type="evidence" value="ECO:0007669"/>
    <property type="project" value="UniProtKB-EC"/>
</dbReference>